<evidence type="ECO:0000313" key="4">
    <source>
        <dbReference type="Proteomes" id="UP001642540"/>
    </source>
</evidence>
<dbReference type="Proteomes" id="UP001642540">
    <property type="component" value="Unassembled WGS sequence"/>
</dbReference>
<accession>A0ABP1PHV2</accession>
<sequence>MRRQRRKHIPPPPPIVLQPGYIIDGQYEVIRQLGAGACGDVYLAISLTDPKEEVAVKVENMLAPKGLFYERDTLQVLDRRSGGQGRFPRPKSYSQDFDLKMNMMIMDKLGPSLENRLEMCGGKFSMKTVLMLANQMLECLQFVHNLGYIHRDIKPENFVMGEGPNRNRVFIIDFGFSKMYRGGQIPHIKCSNSEQSVGTPLYASLQNHRGYTLSRRDDLEALGYVLIYFLRGSLPWQGVNTKRISRKNLWTRILESKQATSVEDLCEGFPPEFSKYINYCRNLGFDEDPHYFFLRKGLFWKLFNKLECERDGKFDWDAKNVD</sequence>
<dbReference type="PROSITE" id="PS50011">
    <property type="entry name" value="PROTEIN_KINASE_DOM"/>
    <property type="match status" value="1"/>
</dbReference>
<dbReference type="SUPFAM" id="SSF56112">
    <property type="entry name" value="Protein kinase-like (PK-like)"/>
    <property type="match status" value="1"/>
</dbReference>
<evidence type="ECO:0000256" key="1">
    <source>
        <dbReference type="ARBA" id="ARBA00012513"/>
    </source>
</evidence>
<dbReference type="PANTHER" id="PTHR11909">
    <property type="entry name" value="CASEIN KINASE-RELATED"/>
    <property type="match status" value="1"/>
</dbReference>
<dbReference type="InterPro" id="IPR008271">
    <property type="entry name" value="Ser/Thr_kinase_AS"/>
</dbReference>
<dbReference type="Pfam" id="PF00069">
    <property type="entry name" value="Pkinase"/>
    <property type="match status" value="1"/>
</dbReference>
<dbReference type="PROSITE" id="PS00108">
    <property type="entry name" value="PROTEIN_KINASE_ST"/>
    <property type="match status" value="1"/>
</dbReference>
<comment type="caution">
    <text evidence="3">The sequence shown here is derived from an EMBL/GenBank/DDBJ whole genome shotgun (WGS) entry which is preliminary data.</text>
</comment>
<dbReference type="Gene3D" id="1.10.510.10">
    <property type="entry name" value="Transferase(Phosphotransferase) domain 1"/>
    <property type="match status" value="1"/>
</dbReference>
<keyword evidence="4" id="KW-1185">Reference proteome</keyword>
<feature type="domain" description="Protein kinase" evidence="2">
    <location>
        <begin position="27"/>
        <end position="322"/>
    </location>
</feature>
<dbReference type="InterPro" id="IPR011009">
    <property type="entry name" value="Kinase-like_dom_sf"/>
</dbReference>
<gene>
    <name evidence="3" type="ORF">ODALV1_LOCUS157</name>
</gene>
<dbReference type="SMART" id="SM00220">
    <property type="entry name" value="S_TKc"/>
    <property type="match status" value="1"/>
</dbReference>
<dbReference type="EC" id="2.7.11.1" evidence="1"/>
<evidence type="ECO:0000313" key="3">
    <source>
        <dbReference type="EMBL" id="CAL8068196.1"/>
    </source>
</evidence>
<proteinExistence type="predicted"/>
<reference evidence="3 4" key="1">
    <citation type="submission" date="2024-08" db="EMBL/GenBank/DDBJ databases">
        <authorList>
            <person name="Cucini C."/>
            <person name="Frati F."/>
        </authorList>
    </citation>
    <scope>NUCLEOTIDE SEQUENCE [LARGE SCALE GENOMIC DNA]</scope>
</reference>
<dbReference type="CDD" id="cd14016">
    <property type="entry name" value="STKc_CK1"/>
    <property type="match status" value="1"/>
</dbReference>
<dbReference type="InterPro" id="IPR000719">
    <property type="entry name" value="Prot_kinase_dom"/>
</dbReference>
<dbReference type="InterPro" id="IPR050235">
    <property type="entry name" value="CK1_Ser-Thr_kinase"/>
</dbReference>
<evidence type="ECO:0000259" key="2">
    <source>
        <dbReference type="PROSITE" id="PS50011"/>
    </source>
</evidence>
<name>A0ABP1PHV2_9HEXA</name>
<organism evidence="3 4">
    <name type="scientific">Orchesella dallaii</name>
    <dbReference type="NCBI Taxonomy" id="48710"/>
    <lineage>
        <taxon>Eukaryota</taxon>
        <taxon>Metazoa</taxon>
        <taxon>Ecdysozoa</taxon>
        <taxon>Arthropoda</taxon>
        <taxon>Hexapoda</taxon>
        <taxon>Collembola</taxon>
        <taxon>Entomobryomorpha</taxon>
        <taxon>Entomobryoidea</taxon>
        <taxon>Orchesellidae</taxon>
        <taxon>Orchesellinae</taxon>
        <taxon>Orchesella</taxon>
    </lineage>
</organism>
<protein>
    <recommendedName>
        <fullName evidence="1">non-specific serine/threonine protein kinase</fullName>
        <ecNumber evidence="1">2.7.11.1</ecNumber>
    </recommendedName>
</protein>
<dbReference type="EMBL" id="CAXLJM020000001">
    <property type="protein sequence ID" value="CAL8068196.1"/>
    <property type="molecule type" value="Genomic_DNA"/>
</dbReference>